<feature type="transmembrane region" description="Helical" evidence="1">
    <location>
        <begin position="110"/>
        <end position="133"/>
    </location>
</feature>
<gene>
    <name evidence="2" type="ORF">E2C01_101214</name>
</gene>
<evidence type="ECO:0000256" key="1">
    <source>
        <dbReference type="SAM" id="Phobius"/>
    </source>
</evidence>
<protein>
    <submittedName>
        <fullName evidence="2">Uncharacterized protein</fullName>
    </submittedName>
</protein>
<dbReference type="AlphaFoldDB" id="A0A5B7KJX2"/>
<reference evidence="2 3" key="1">
    <citation type="submission" date="2019-05" db="EMBL/GenBank/DDBJ databases">
        <title>Another draft genome of Portunus trituberculatus and its Hox gene families provides insights of decapod evolution.</title>
        <authorList>
            <person name="Jeong J.-H."/>
            <person name="Song I."/>
            <person name="Kim S."/>
            <person name="Choi T."/>
            <person name="Kim D."/>
            <person name="Ryu S."/>
            <person name="Kim W."/>
        </authorList>
    </citation>
    <scope>NUCLEOTIDE SEQUENCE [LARGE SCALE GENOMIC DNA]</scope>
    <source>
        <tissue evidence="2">Muscle</tissue>
    </source>
</reference>
<keyword evidence="1" id="KW-0812">Transmembrane</keyword>
<evidence type="ECO:0000313" key="2">
    <source>
        <dbReference type="EMBL" id="MPD05469.1"/>
    </source>
</evidence>
<proteinExistence type="predicted"/>
<organism evidence="2 3">
    <name type="scientific">Portunus trituberculatus</name>
    <name type="common">Swimming crab</name>
    <name type="synonym">Neptunus trituberculatus</name>
    <dbReference type="NCBI Taxonomy" id="210409"/>
    <lineage>
        <taxon>Eukaryota</taxon>
        <taxon>Metazoa</taxon>
        <taxon>Ecdysozoa</taxon>
        <taxon>Arthropoda</taxon>
        <taxon>Crustacea</taxon>
        <taxon>Multicrustacea</taxon>
        <taxon>Malacostraca</taxon>
        <taxon>Eumalacostraca</taxon>
        <taxon>Eucarida</taxon>
        <taxon>Decapoda</taxon>
        <taxon>Pleocyemata</taxon>
        <taxon>Brachyura</taxon>
        <taxon>Eubrachyura</taxon>
        <taxon>Portunoidea</taxon>
        <taxon>Portunidae</taxon>
        <taxon>Portuninae</taxon>
        <taxon>Portunus</taxon>
    </lineage>
</organism>
<dbReference type="EMBL" id="VSRR010146149">
    <property type="protein sequence ID" value="MPD05469.1"/>
    <property type="molecule type" value="Genomic_DNA"/>
</dbReference>
<name>A0A5B7KJX2_PORTR</name>
<evidence type="ECO:0000313" key="3">
    <source>
        <dbReference type="Proteomes" id="UP000324222"/>
    </source>
</evidence>
<accession>A0A5B7KJX2</accession>
<sequence length="136" mass="15958">MNFKGPVTTNRITVANRPTVRAMGNTSLVETKRGARLMNSEHMAVFLKVLLCVLKVWQCSERSRCVLKDVARKKEEKEERSREITMKENRRKIWDRRYRSKRMKEEDCKIRCGLCIYVTLSLSLSLSLSHLTYLCT</sequence>
<comment type="caution">
    <text evidence="2">The sequence shown here is derived from an EMBL/GenBank/DDBJ whole genome shotgun (WGS) entry which is preliminary data.</text>
</comment>
<keyword evidence="1" id="KW-1133">Transmembrane helix</keyword>
<dbReference type="Proteomes" id="UP000324222">
    <property type="component" value="Unassembled WGS sequence"/>
</dbReference>
<keyword evidence="3" id="KW-1185">Reference proteome</keyword>
<keyword evidence="1" id="KW-0472">Membrane</keyword>